<keyword evidence="13" id="KW-1185">Reference proteome</keyword>
<evidence type="ECO:0000256" key="2">
    <source>
        <dbReference type="ARBA" id="ARBA00005992"/>
    </source>
</evidence>
<feature type="active site" description="Nucleophile" evidence="9">
    <location>
        <position position="87"/>
    </location>
</feature>
<dbReference type="GO" id="GO:0071555">
    <property type="term" value="P:cell wall organization"/>
    <property type="evidence" value="ECO:0007669"/>
    <property type="project" value="UniProtKB-UniRule"/>
</dbReference>
<dbReference type="InterPro" id="IPR018392">
    <property type="entry name" value="LysM"/>
</dbReference>
<evidence type="ECO:0000313" key="13">
    <source>
        <dbReference type="Proteomes" id="UP000774000"/>
    </source>
</evidence>
<keyword evidence="8 9" id="KW-0961">Cell wall biogenesis/degradation</keyword>
<feature type="active site" description="Proton donor/acceptor" evidence="9">
    <location>
        <position position="71"/>
    </location>
</feature>
<evidence type="ECO:0000259" key="11">
    <source>
        <dbReference type="PROSITE" id="PS52029"/>
    </source>
</evidence>
<evidence type="ECO:0000313" key="12">
    <source>
        <dbReference type="EMBL" id="MBM7557216.1"/>
    </source>
</evidence>
<dbReference type="Pfam" id="PF03734">
    <property type="entry name" value="YkuD"/>
    <property type="match status" value="1"/>
</dbReference>
<evidence type="ECO:0000256" key="7">
    <source>
        <dbReference type="ARBA" id="ARBA00022984"/>
    </source>
</evidence>
<evidence type="ECO:0000259" key="10">
    <source>
        <dbReference type="PROSITE" id="PS51782"/>
    </source>
</evidence>
<keyword evidence="4" id="KW-0808">Transferase</keyword>
<evidence type="ECO:0000256" key="1">
    <source>
        <dbReference type="ARBA" id="ARBA00004752"/>
    </source>
</evidence>
<dbReference type="PANTHER" id="PTHR30582">
    <property type="entry name" value="L,D-TRANSPEPTIDASE"/>
    <property type="match status" value="1"/>
</dbReference>
<dbReference type="SMART" id="SM00257">
    <property type="entry name" value="LysM"/>
    <property type="match status" value="1"/>
</dbReference>
<dbReference type="Gene3D" id="2.40.440.10">
    <property type="entry name" value="L,D-transpeptidase catalytic domain-like"/>
    <property type="match status" value="1"/>
</dbReference>
<keyword evidence="5" id="KW-0378">Hydrolase</keyword>
<dbReference type="GO" id="GO:0018104">
    <property type="term" value="P:peptidoglycan-protein cross-linking"/>
    <property type="evidence" value="ECO:0007669"/>
    <property type="project" value="TreeGrafter"/>
</dbReference>
<comment type="similarity">
    <text evidence="2">Belongs to the YkuD family.</text>
</comment>
<dbReference type="Gene3D" id="3.10.350.10">
    <property type="entry name" value="LysM domain"/>
    <property type="match status" value="1"/>
</dbReference>
<accession>A0A938XVU4</accession>
<keyword evidence="3" id="KW-0328">Glycosyltransferase</keyword>
<dbReference type="PROSITE" id="PS52029">
    <property type="entry name" value="LD_TPASE"/>
    <property type="match status" value="1"/>
</dbReference>
<dbReference type="CDD" id="cd00118">
    <property type="entry name" value="LysM"/>
    <property type="match status" value="1"/>
</dbReference>
<evidence type="ECO:0000256" key="5">
    <source>
        <dbReference type="ARBA" id="ARBA00022801"/>
    </source>
</evidence>
<dbReference type="Proteomes" id="UP000774000">
    <property type="component" value="Unassembled WGS sequence"/>
</dbReference>
<organism evidence="12 13">
    <name type="scientific">Halanaerobacter jeridensis</name>
    <dbReference type="NCBI Taxonomy" id="706427"/>
    <lineage>
        <taxon>Bacteria</taxon>
        <taxon>Bacillati</taxon>
        <taxon>Bacillota</taxon>
        <taxon>Clostridia</taxon>
        <taxon>Halanaerobiales</taxon>
        <taxon>Halobacteroidaceae</taxon>
        <taxon>Halanaerobacter</taxon>
    </lineage>
</organism>
<sequence>MANKILIILEQKQLHFYNNGQLDRSFSVAVGKQNTPTPTGNFSIINKIKNPYNPTLGTRWLQFTSRMHGIHGTNQPHLIGQAVSKGCVRMYNRDVEYIFPQVSIGTTVQIKTTTAQENVEYFIYTVQVNDSLYHLARKFETTIANIIKINNLENKNLIYPGQQLKIPL</sequence>
<dbReference type="InterPro" id="IPR036779">
    <property type="entry name" value="LysM_dom_sf"/>
</dbReference>
<evidence type="ECO:0000256" key="6">
    <source>
        <dbReference type="ARBA" id="ARBA00022960"/>
    </source>
</evidence>
<dbReference type="CDD" id="cd16913">
    <property type="entry name" value="YkuD_like"/>
    <property type="match status" value="1"/>
</dbReference>
<dbReference type="RefSeq" id="WP_204701972.1">
    <property type="nucleotide sequence ID" value="NZ_JAFBDQ010000010.1"/>
</dbReference>
<dbReference type="SUPFAM" id="SSF54106">
    <property type="entry name" value="LysM domain"/>
    <property type="match status" value="1"/>
</dbReference>
<feature type="domain" description="L,D-TPase catalytic" evidence="11">
    <location>
        <begin position="3"/>
        <end position="111"/>
    </location>
</feature>
<dbReference type="SUPFAM" id="SSF141523">
    <property type="entry name" value="L,D-transpeptidase catalytic domain-like"/>
    <property type="match status" value="1"/>
</dbReference>
<name>A0A938XVU4_9FIRM</name>
<evidence type="ECO:0000256" key="9">
    <source>
        <dbReference type="PROSITE-ProRule" id="PRU01373"/>
    </source>
</evidence>
<dbReference type="EMBL" id="JAFBDQ010000010">
    <property type="protein sequence ID" value="MBM7557216.1"/>
    <property type="molecule type" value="Genomic_DNA"/>
</dbReference>
<dbReference type="PROSITE" id="PS51782">
    <property type="entry name" value="LYSM"/>
    <property type="match status" value="1"/>
</dbReference>
<evidence type="ECO:0000256" key="8">
    <source>
        <dbReference type="ARBA" id="ARBA00023316"/>
    </source>
</evidence>
<comment type="pathway">
    <text evidence="1 9">Cell wall biogenesis; peptidoglycan biosynthesis.</text>
</comment>
<keyword evidence="6 9" id="KW-0133">Cell shape</keyword>
<gene>
    <name evidence="12" type="ORF">JOC47_002071</name>
</gene>
<feature type="domain" description="LysM" evidence="10">
    <location>
        <begin position="122"/>
        <end position="166"/>
    </location>
</feature>
<evidence type="ECO:0008006" key="14">
    <source>
        <dbReference type="Google" id="ProtNLM"/>
    </source>
</evidence>
<protein>
    <recommendedName>
        <fullName evidence="14">LysM domain-containing protein</fullName>
    </recommendedName>
</protein>
<comment type="caution">
    <text evidence="12">The sequence shown here is derived from an EMBL/GenBank/DDBJ whole genome shotgun (WGS) entry which is preliminary data.</text>
</comment>
<dbReference type="InterPro" id="IPR050979">
    <property type="entry name" value="LD-transpeptidase"/>
</dbReference>
<evidence type="ECO:0000256" key="4">
    <source>
        <dbReference type="ARBA" id="ARBA00022679"/>
    </source>
</evidence>
<dbReference type="GO" id="GO:0071972">
    <property type="term" value="F:peptidoglycan L,D-transpeptidase activity"/>
    <property type="evidence" value="ECO:0007669"/>
    <property type="project" value="TreeGrafter"/>
</dbReference>
<proteinExistence type="inferred from homology"/>
<dbReference type="InterPro" id="IPR038063">
    <property type="entry name" value="Transpep_catalytic_dom"/>
</dbReference>
<dbReference type="Pfam" id="PF01476">
    <property type="entry name" value="LysM"/>
    <property type="match status" value="1"/>
</dbReference>
<keyword evidence="7 9" id="KW-0573">Peptidoglycan synthesis</keyword>
<dbReference type="GO" id="GO:0005576">
    <property type="term" value="C:extracellular region"/>
    <property type="evidence" value="ECO:0007669"/>
    <property type="project" value="TreeGrafter"/>
</dbReference>
<dbReference type="PANTHER" id="PTHR30582:SF24">
    <property type="entry name" value="L,D-TRANSPEPTIDASE ERFK_SRFK-RELATED"/>
    <property type="match status" value="1"/>
</dbReference>
<dbReference type="InterPro" id="IPR005490">
    <property type="entry name" value="LD_TPept_cat_dom"/>
</dbReference>
<reference evidence="12" key="1">
    <citation type="submission" date="2021-01" db="EMBL/GenBank/DDBJ databases">
        <title>Genomic Encyclopedia of Type Strains, Phase IV (KMG-IV): sequencing the most valuable type-strain genomes for metagenomic binning, comparative biology and taxonomic classification.</title>
        <authorList>
            <person name="Goeker M."/>
        </authorList>
    </citation>
    <scope>NUCLEOTIDE SEQUENCE</scope>
    <source>
        <strain evidence="12">DSM 23230</strain>
    </source>
</reference>
<dbReference type="AlphaFoldDB" id="A0A938XVU4"/>
<evidence type="ECO:0000256" key="3">
    <source>
        <dbReference type="ARBA" id="ARBA00022676"/>
    </source>
</evidence>
<dbReference type="GO" id="GO:0016757">
    <property type="term" value="F:glycosyltransferase activity"/>
    <property type="evidence" value="ECO:0007669"/>
    <property type="project" value="UniProtKB-KW"/>
</dbReference>
<dbReference type="GO" id="GO:0008360">
    <property type="term" value="P:regulation of cell shape"/>
    <property type="evidence" value="ECO:0007669"/>
    <property type="project" value="UniProtKB-UniRule"/>
</dbReference>